<protein>
    <submittedName>
        <fullName evidence="1">Uncharacterized protein</fullName>
    </submittedName>
</protein>
<organism evidence="1 2">
    <name type="scientific">Methylacidiphilum kamchatkense Kam1</name>
    <dbReference type="NCBI Taxonomy" id="1202785"/>
    <lineage>
        <taxon>Bacteria</taxon>
        <taxon>Pseudomonadati</taxon>
        <taxon>Verrucomicrobiota</taxon>
        <taxon>Methylacidiphilae</taxon>
        <taxon>Methylacidiphilales</taxon>
        <taxon>Methylacidiphilaceae</taxon>
        <taxon>Methylacidiphilum (ex Ratnadevi et al. 2023)</taxon>
    </lineage>
</organism>
<dbReference type="KEGG" id="mkc:kam1_1568"/>
<dbReference type="EMBL" id="CP037899">
    <property type="protein sequence ID" value="QDQ42784.1"/>
    <property type="molecule type" value="Genomic_DNA"/>
</dbReference>
<gene>
    <name evidence="1" type="ORF">kam1_1568</name>
</gene>
<accession>A0A516TNL2</accession>
<evidence type="ECO:0000313" key="2">
    <source>
        <dbReference type="Proteomes" id="UP000315925"/>
    </source>
</evidence>
<reference evidence="2" key="1">
    <citation type="submission" date="2019-03" db="EMBL/GenBank/DDBJ databases">
        <title>Complete genome of Methylacidiphilum kamchatkense Kam1.</title>
        <authorList>
            <person name="Kruse T."/>
            <person name="Murarilal Ratnadevi C."/>
            <person name="Erikstad H.-A."/>
            <person name="Birkeland N.-K."/>
        </authorList>
    </citation>
    <scope>NUCLEOTIDE SEQUENCE [LARGE SCALE GENOMIC DNA]</scope>
    <source>
        <strain evidence="2">kam1</strain>
    </source>
</reference>
<sequence>MARGGKDSARRSIIFFLVQRCIWLLELYFKAVKEPLEDRAKKAARIIASPQEFKVCESCGSIVAKKAVFCPNCNGYRFDGSKEMVIAQAEILGKRESTSISQEDYL</sequence>
<dbReference type="AlphaFoldDB" id="A0A516TNL2"/>
<dbReference type="Proteomes" id="UP000315925">
    <property type="component" value="Chromosome"/>
</dbReference>
<name>A0A516TNL2_9BACT</name>
<proteinExistence type="predicted"/>
<evidence type="ECO:0000313" key="1">
    <source>
        <dbReference type="EMBL" id="QDQ42784.1"/>
    </source>
</evidence>